<accession>A0A383D1I4</accession>
<proteinExistence type="predicted"/>
<dbReference type="EMBL" id="UINC01213390">
    <property type="protein sequence ID" value="SVE38139.1"/>
    <property type="molecule type" value="Genomic_DNA"/>
</dbReference>
<sequence>MMHSIKGCGKYCGDLVQDCDEWSCFQCAHDYY</sequence>
<reference evidence="1" key="1">
    <citation type="submission" date="2018-05" db="EMBL/GenBank/DDBJ databases">
        <authorList>
            <person name="Lanie J.A."/>
            <person name="Ng W.-L."/>
            <person name="Kazmierczak K.M."/>
            <person name="Andrzejewski T.M."/>
            <person name="Davidsen T.M."/>
            <person name="Wayne K.J."/>
            <person name="Tettelin H."/>
            <person name="Glass J.I."/>
            <person name="Rusch D."/>
            <person name="Podicherti R."/>
            <person name="Tsui H.-C.T."/>
            <person name="Winkler M.E."/>
        </authorList>
    </citation>
    <scope>NUCLEOTIDE SEQUENCE</scope>
</reference>
<feature type="non-terminal residue" evidence="1">
    <location>
        <position position="32"/>
    </location>
</feature>
<organism evidence="1">
    <name type="scientific">marine metagenome</name>
    <dbReference type="NCBI Taxonomy" id="408172"/>
    <lineage>
        <taxon>unclassified sequences</taxon>
        <taxon>metagenomes</taxon>
        <taxon>ecological metagenomes</taxon>
    </lineage>
</organism>
<evidence type="ECO:0000313" key="1">
    <source>
        <dbReference type="EMBL" id="SVE38139.1"/>
    </source>
</evidence>
<dbReference type="AlphaFoldDB" id="A0A383D1I4"/>
<protein>
    <submittedName>
        <fullName evidence="1">Uncharacterized protein</fullName>
    </submittedName>
</protein>
<name>A0A383D1I4_9ZZZZ</name>
<gene>
    <name evidence="1" type="ORF">METZ01_LOCUS490993</name>
</gene>